<dbReference type="InterPro" id="IPR050600">
    <property type="entry name" value="SETD3_SETD6_MTase"/>
</dbReference>
<keyword evidence="4 7" id="KW-0808">Transferase</keyword>
<dbReference type="InterPro" id="IPR025785">
    <property type="entry name" value="SETD3"/>
</dbReference>
<dbReference type="GO" id="GO:0005737">
    <property type="term" value="C:cytoplasm"/>
    <property type="evidence" value="ECO:0007669"/>
    <property type="project" value="UniProtKB-SubCell"/>
</dbReference>
<evidence type="ECO:0000256" key="3">
    <source>
        <dbReference type="ARBA" id="ARBA00022603"/>
    </source>
</evidence>
<keyword evidence="5 7" id="KW-0949">S-adenosyl-L-methionine</keyword>
<dbReference type="OrthoDB" id="441812at2759"/>
<evidence type="ECO:0000313" key="10">
    <source>
        <dbReference type="Ensembl" id="ENSOMEP00000033274.1"/>
    </source>
</evidence>
<dbReference type="Proteomes" id="UP000261560">
    <property type="component" value="Unplaced"/>
</dbReference>
<keyword evidence="11" id="KW-1185">Reference proteome</keyword>
<feature type="compositionally biased region" description="Polar residues" evidence="8">
    <location>
        <begin position="10"/>
        <end position="20"/>
    </location>
</feature>
<dbReference type="GO" id="GO:0032259">
    <property type="term" value="P:methylation"/>
    <property type="evidence" value="ECO:0007669"/>
    <property type="project" value="UniProtKB-KW"/>
</dbReference>
<comment type="similarity">
    <text evidence="7">Belongs to the class V-like SAM-binding methyltransferase superfamily. SETD3 actin-histidine methyltransferase family.</text>
</comment>
<evidence type="ECO:0000256" key="1">
    <source>
        <dbReference type="ARBA" id="ARBA00004496"/>
    </source>
</evidence>
<dbReference type="PANTHER" id="PTHR13271:SF47">
    <property type="entry name" value="ACTIN-HISTIDINE N-METHYLTRANSFERASE"/>
    <property type="match status" value="1"/>
</dbReference>
<evidence type="ECO:0000259" key="9">
    <source>
        <dbReference type="PROSITE" id="PS50280"/>
    </source>
</evidence>
<dbReference type="SUPFAM" id="SSF82199">
    <property type="entry name" value="SET domain"/>
    <property type="match status" value="1"/>
</dbReference>
<dbReference type="Gene3D" id="3.90.1410.10">
    <property type="entry name" value="set domain protein methyltransferase, domain 1"/>
    <property type="match status" value="1"/>
</dbReference>
<dbReference type="EC" id="2.1.1.85" evidence="7"/>
<keyword evidence="2" id="KW-0963">Cytoplasm</keyword>
<name>A0A3B3DV03_ORYME</name>
<dbReference type="InterPro" id="IPR001214">
    <property type="entry name" value="SET_dom"/>
</dbReference>
<dbReference type="PROSITE" id="PS51565">
    <property type="entry name" value="SAM_MT85_SETD3"/>
    <property type="match status" value="1"/>
</dbReference>
<dbReference type="AlphaFoldDB" id="A0A3B3DV03"/>
<dbReference type="Pfam" id="PF00856">
    <property type="entry name" value="SET"/>
    <property type="match status" value="1"/>
</dbReference>
<dbReference type="Ensembl" id="ENSOMET00000026268.1">
    <property type="protein sequence ID" value="ENSOMEP00000033274.1"/>
    <property type="gene ID" value="ENSOMEG00000019180.1"/>
</dbReference>
<feature type="compositionally biased region" description="Acidic residues" evidence="8">
    <location>
        <begin position="531"/>
        <end position="540"/>
    </location>
</feature>
<dbReference type="GO" id="GO:0018064">
    <property type="term" value="F:protein-L-histidine N-tele-methyltransferase activity"/>
    <property type="evidence" value="ECO:0007669"/>
    <property type="project" value="UniProtKB-EC"/>
</dbReference>
<feature type="region of interest" description="Disordered" evidence="8">
    <location>
        <begin position="531"/>
        <end position="604"/>
    </location>
</feature>
<dbReference type="RefSeq" id="XP_024124272.1">
    <property type="nucleotide sequence ID" value="XM_024268504.1"/>
</dbReference>
<dbReference type="CDD" id="cd19176">
    <property type="entry name" value="SET_SETD3"/>
    <property type="match status" value="1"/>
</dbReference>
<reference evidence="10" key="1">
    <citation type="submission" date="2025-08" db="UniProtKB">
        <authorList>
            <consortium name="Ensembl"/>
        </authorList>
    </citation>
    <scope>IDENTIFICATION</scope>
</reference>
<dbReference type="Pfam" id="PF09273">
    <property type="entry name" value="Rubis-subs-bind"/>
    <property type="match status" value="1"/>
</dbReference>
<dbReference type="OMA" id="QHIDGIF"/>
<protein>
    <recommendedName>
        <fullName evidence="7">protein-histidine N-methyltransferase</fullName>
        <ecNumber evidence="7">2.1.1.85</ecNumber>
    </recommendedName>
</protein>
<keyword evidence="3 7" id="KW-0489">Methyltransferase</keyword>
<feature type="domain" description="SET" evidence="9">
    <location>
        <begin position="94"/>
        <end position="314"/>
    </location>
</feature>
<comment type="subcellular location">
    <subcellularLocation>
        <location evidence="1">Cytoplasm</location>
    </subcellularLocation>
</comment>
<dbReference type="FunFam" id="3.90.1410.10:FF:000001">
    <property type="entry name" value="histone-lysine N-methyltransferase setd3 isoform X1"/>
    <property type="match status" value="1"/>
</dbReference>
<dbReference type="STRING" id="30732.ENSOMEP00000033274"/>
<evidence type="ECO:0000256" key="6">
    <source>
        <dbReference type="ARBA" id="ARBA00023203"/>
    </source>
</evidence>
<dbReference type="RefSeq" id="XP_024124266.1">
    <property type="nucleotide sequence ID" value="XM_024268498.1"/>
</dbReference>
<dbReference type="InterPro" id="IPR046341">
    <property type="entry name" value="SET_dom_sf"/>
</dbReference>
<proteinExistence type="inferred from homology"/>
<dbReference type="GeneID" id="112144153"/>
<dbReference type="PROSITE" id="PS50280">
    <property type="entry name" value="SET"/>
    <property type="match status" value="1"/>
</dbReference>
<dbReference type="KEGG" id="oml:112144153"/>
<evidence type="ECO:0000256" key="2">
    <source>
        <dbReference type="ARBA" id="ARBA00022490"/>
    </source>
</evidence>
<dbReference type="GO" id="GO:0016279">
    <property type="term" value="F:protein-lysine N-methyltransferase activity"/>
    <property type="evidence" value="ECO:0007669"/>
    <property type="project" value="TreeGrafter"/>
</dbReference>
<evidence type="ECO:0000256" key="4">
    <source>
        <dbReference type="ARBA" id="ARBA00022679"/>
    </source>
</evidence>
<evidence type="ECO:0000256" key="8">
    <source>
        <dbReference type="SAM" id="MobiDB-lite"/>
    </source>
</evidence>
<dbReference type="FunFam" id="3.90.1420.10:FF:000001">
    <property type="entry name" value="histone-lysine N-methyltransferase setd3 isoform X1"/>
    <property type="match status" value="1"/>
</dbReference>
<dbReference type="GeneTree" id="ENSGT00940000153577"/>
<dbReference type="PANTHER" id="PTHR13271">
    <property type="entry name" value="UNCHARACTERIZED PUTATIVE METHYLTRANSFERASE"/>
    <property type="match status" value="1"/>
</dbReference>
<sequence length="604" mass="68008">MGKKSRVKTQKSGSAATTVASPKEMMNLISELLQKCSSPAPSSGKEWEEYIQIRGLVEKIRKKQKGLTTVFEGSREDSFPDLMSWAQENGASCDGFTVTNFGTEGYGLRATRDIKAEELFLWVPRKMLMTVESAQNSILGPIYSQDRILQAMGNVTLALHLLCERADPASFWLPYIRSLPQEYDTPLYYQQEDVQLLLCTQAVQDVLNQYKNTARQYAYFYKLVQTHPAASKLPLKDGFSFDDYRWAVSSVMTRQNQIPTVDGSRVTLALIPLWDMCNHTNGLITTGYNLEDDRCECVALQDYKENEQVYIFYGTRSNAEFVIHNGFFFQDNAHDRVKIKLGVSKSERLYAMKAEVLARAGIPASCVFALHCNDPPISAQLLAFLRVFCMTEEELKDYLLGERAINKIFTLGNSEFPVSWENEIKLWTFLETRAALLLKTYKTTSEEDRSILEKPDLSLHTRLAVQLRLAEKQILENASASGRAKRLQFQEKLNEGAPLPQFEESDIALLENNDPDAKLPVILHKLEEVEEGQGMEEEEPLLNGGKGDYGMGTEPNGEAVLEKTQKTLGDSVLIQNGSLDQKGPQEPENPSANRTEEQPIDTSA</sequence>
<dbReference type="CTD" id="84193"/>
<evidence type="ECO:0000256" key="7">
    <source>
        <dbReference type="PROSITE-ProRule" id="PRU00898"/>
    </source>
</evidence>
<organism evidence="10 11">
    <name type="scientific">Oryzias melastigma</name>
    <name type="common">Marine medaka</name>
    <dbReference type="NCBI Taxonomy" id="30732"/>
    <lineage>
        <taxon>Eukaryota</taxon>
        <taxon>Metazoa</taxon>
        <taxon>Chordata</taxon>
        <taxon>Craniata</taxon>
        <taxon>Vertebrata</taxon>
        <taxon>Euteleostomi</taxon>
        <taxon>Actinopterygii</taxon>
        <taxon>Neopterygii</taxon>
        <taxon>Teleostei</taxon>
        <taxon>Neoteleostei</taxon>
        <taxon>Acanthomorphata</taxon>
        <taxon>Ovalentaria</taxon>
        <taxon>Atherinomorphae</taxon>
        <taxon>Beloniformes</taxon>
        <taxon>Adrianichthyidae</taxon>
        <taxon>Oryziinae</taxon>
        <taxon>Oryzias</taxon>
    </lineage>
</organism>
<dbReference type="Gene3D" id="3.90.1420.10">
    <property type="entry name" value="Rubisco LSMT, substrate-binding domain"/>
    <property type="match status" value="1"/>
</dbReference>
<dbReference type="GO" id="GO:0003779">
    <property type="term" value="F:actin binding"/>
    <property type="evidence" value="ECO:0007669"/>
    <property type="project" value="UniProtKB-KW"/>
</dbReference>
<comment type="catalytic activity">
    <reaction evidence="7">
        <text>L-histidyl-[protein] + S-adenosyl-L-methionine = N(tele)-methyl-L-histidyl-[protein] + S-adenosyl-L-homocysteine + H(+)</text>
        <dbReference type="Rhea" id="RHEA:19369"/>
        <dbReference type="Rhea" id="RHEA-COMP:9745"/>
        <dbReference type="Rhea" id="RHEA-COMP:11600"/>
        <dbReference type="ChEBI" id="CHEBI:15378"/>
        <dbReference type="ChEBI" id="CHEBI:16367"/>
        <dbReference type="ChEBI" id="CHEBI:29979"/>
        <dbReference type="ChEBI" id="CHEBI:57856"/>
        <dbReference type="ChEBI" id="CHEBI:59789"/>
        <dbReference type="EC" id="2.1.1.85"/>
    </reaction>
</comment>
<dbReference type="PaxDb" id="30732-ENSOMEP00000033274"/>
<accession>A0A3B3DV03</accession>
<dbReference type="InterPro" id="IPR044428">
    <property type="entry name" value="SETD3_SET"/>
</dbReference>
<evidence type="ECO:0000313" key="11">
    <source>
        <dbReference type="Proteomes" id="UP000261560"/>
    </source>
</evidence>
<evidence type="ECO:0000256" key="5">
    <source>
        <dbReference type="ARBA" id="ARBA00022691"/>
    </source>
</evidence>
<feature type="region of interest" description="Disordered" evidence="8">
    <location>
        <begin position="1"/>
        <end position="20"/>
    </location>
</feature>
<reference evidence="10" key="2">
    <citation type="submission" date="2025-09" db="UniProtKB">
        <authorList>
            <consortium name="Ensembl"/>
        </authorList>
    </citation>
    <scope>IDENTIFICATION</scope>
</reference>
<keyword evidence="6" id="KW-0009">Actin-binding</keyword>
<dbReference type="SUPFAM" id="SSF81822">
    <property type="entry name" value="RuBisCo LSMT C-terminal, substrate-binding domain"/>
    <property type="match status" value="1"/>
</dbReference>
<dbReference type="InterPro" id="IPR015353">
    <property type="entry name" value="Rubisco_LSMT_subst-bd"/>
</dbReference>
<dbReference type="InterPro" id="IPR036464">
    <property type="entry name" value="Rubisco_LSMT_subst-bd_sf"/>
</dbReference>